<reference evidence="9 10" key="1">
    <citation type="submission" date="2024-03" db="EMBL/GenBank/DDBJ databases">
        <authorList>
            <person name="Jo J.-H."/>
        </authorList>
    </citation>
    <scope>NUCLEOTIDE SEQUENCE [LARGE SCALE GENOMIC DNA]</scope>
    <source>
        <strain evidence="9 10">PS1R-30</strain>
    </source>
</reference>
<dbReference type="InterPro" id="IPR001017">
    <property type="entry name" value="DH_E1"/>
</dbReference>
<dbReference type="PANTHER" id="PTHR43257">
    <property type="entry name" value="PYRUVATE DEHYDROGENASE E1 COMPONENT BETA SUBUNIT"/>
    <property type="match status" value="1"/>
</dbReference>
<dbReference type="InterPro" id="IPR005475">
    <property type="entry name" value="Transketolase-like_Pyr-bd"/>
</dbReference>
<dbReference type="InterPro" id="IPR033248">
    <property type="entry name" value="Transketolase_C"/>
</dbReference>
<evidence type="ECO:0000256" key="1">
    <source>
        <dbReference type="ARBA" id="ARBA00001964"/>
    </source>
</evidence>
<feature type="domain" description="Transketolase-like pyrimidine-binding" evidence="8">
    <location>
        <begin position="351"/>
        <end position="528"/>
    </location>
</feature>
<dbReference type="CDD" id="cd02000">
    <property type="entry name" value="TPP_E1_PDC_ADC_BCADC"/>
    <property type="match status" value="1"/>
</dbReference>
<protein>
    <recommendedName>
        <fullName evidence="4">2-oxoglutarate dehydrogenase E1 component</fullName>
    </recommendedName>
    <alternativeName>
        <fullName evidence="7">Alpha-ketoglutarate dehydrogenase</fullName>
    </alternativeName>
</protein>
<comment type="function">
    <text evidence="2">E1 component of the 2-oxoglutarate dehydrogenase (OGDH) complex which catalyzes the decarboxylation of 2-oxoglutarate, the first step in the conversion of 2-oxoglutarate to succinyl-CoA and CO(2).</text>
</comment>
<proteinExistence type="predicted"/>
<accession>A0ABU8RRS3</accession>
<dbReference type="SMART" id="SM00861">
    <property type="entry name" value="Transket_pyr"/>
    <property type="match status" value="1"/>
</dbReference>
<evidence type="ECO:0000256" key="7">
    <source>
        <dbReference type="ARBA" id="ARBA00030680"/>
    </source>
</evidence>
<dbReference type="PANTHER" id="PTHR43257:SF2">
    <property type="entry name" value="PYRUVATE DEHYDROGENASE E1 COMPONENT SUBUNIT BETA"/>
    <property type="match status" value="1"/>
</dbReference>
<evidence type="ECO:0000256" key="4">
    <source>
        <dbReference type="ARBA" id="ARBA00013321"/>
    </source>
</evidence>
<evidence type="ECO:0000259" key="8">
    <source>
        <dbReference type="SMART" id="SM00861"/>
    </source>
</evidence>
<sequence>MAQGNLGIEPEVLKAIYGQMTRIRAVDKAIQAGLSAGKFMFTYWPMTGQECIPATISQLTTERDYMVTTYRGIHDQVAKGVDLYGMFAEALGREDGVNKGKGGSPHISDPKSGSMVTTAIVGAGAPIANGLAISAKERGEDRVTIVNFGDGATSIGAVHEAMNLAGAWQLPVIFMCQNNQWGEYTRIPTYTAGPNFFGRAEALGFKGVQLDGNDPAAFYKGMKEVIDHVRAGKGPVFVEAITYRIGPHAGVGDNYNATKEELAAGKERAPLEKTRALLLEAGISTEEELTALEAAAKAEVEDAIARALESKPTPPSETIVDVFADPDSVPQRGHFPVREAEGELSGDTESISMAIAVRDAQHIAMTNNKEVFILGEDVGDPQGGVFGTNKGLQTEFGDRRVRPTPIAETAIIGAAIGSSIAGMKPIAEIMFVDFLGVCLDQIANHAAKQRYMSGSATHAPLTIRMQLGGGMGGFGAQHSQSLEAWLTHTPGIKVAYPSNPVDAKGMLLSAIDDPDPVVMLESMMLLYTLKGDVPKGEYKIPLGVAKVRRPGKDLTLISYGYMLNHCFAAAEEVAKDGIDVEVIDLRSLVPIDYHRVLDSVKKTGRALVVHAAVEFCGLGAEICSTINEELWGKLKAPAMRYGADYAPMAYSNAIEFSQVPTPPSIAARIRAAVKS</sequence>
<dbReference type="Pfam" id="PF02779">
    <property type="entry name" value="Transket_pyr"/>
    <property type="match status" value="1"/>
</dbReference>
<evidence type="ECO:0000313" key="9">
    <source>
        <dbReference type="EMBL" id="MEJ5975737.1"/>
    </source>
</evidence>
<evidence type="ECO:0000313" key="10">
    <source>
        <dbReference type="Proteomes" id="UP001361239"/>
    </source>
</evidence>
<gene>
    <name evidence="9" type="ORF">WG901_03765</name>
</gene>
<comment type="caution">
    <text evidence="9">The sequence shown here is derived from an EMBL/GenBank/DDBJ whole genome shotgun (WGS) entry which is preliminary data.</text>
</comment>
<dbReference type="CDD" id="cd07036">
    <property type="entry name" value="TPP_PYR_E1-PDHc-beta_like"/>
    <property type="match status" value="1"/>
</dbReference>
<dbReference type="Pfam" id="PF02780">
    <property type="entry name" value="Transketolase_C"/>
    <property type="match status" value="1"/>
</dbReference>
<dbReference type="EMBL" id="JBBHJZ010000001">
    <property type="protein sequence ID" value="MEJ5975737.1"/>
    <property type="molecule type" value="Genomic_DNA"/>
</dbReference>
<dbReference type="Gene3D" id="3.40.50.920">
    <property type="match status" value="1"/>
</dbReference>
<dbReference type="SUPFAM" id="SSF52922">
    <property type="entry name" value="TK C-terminal domain-like"/>
    <property type="match status" value="1"/>
</dbReference>
<dbReference type="Proteomes" id="UP001361239">
    <property type="component" value="Unassembled WGS sequence"/>
</dbReference>
<dbReference type="SUPFAM" id="SSF52518">
    <property type="entry name" value="Thiamin diphosphate-binding fold (THDP-binding)"/>
    <property type="match status" value="2"/>
</dbReference>
<evidence type="ECO:0000256" key="5">
    <source>
        <dbReference type="ARBA" id="ARBA00023002"/>
    </source>
</evidence>
<comment type="subunit">
    <text evidence="3">Homodimer. Part of the 2-oxoglutarate dehydrogenase (OGDH) complex composed of E1 (2-oxoglutarate dehydrogenase), E2 (dihydrolipoamide succinyltransferase) and E3 (dihydrolipoamide dehydrogenase); the complex contains multiple copies of the three enzymatic components (E1, E2 and E3).</text>
</comment>
<name>A0ABU8RRS3_9SPHN</name>
<evidence type="ECO:0000256" key="6">
    <source>
        <dbReference type="ARBA" id="ARBA00023052"/>
    </source>
</evidence>
<dbReference type="Gene3D" id="3.40.50.970">
    <property type="match status" value="2"/>
</dbReference>
<dbReference type="RefSeq" id="WP_339585669.1">
    <property type="nucleotide sequence ID" value="NZ_JBBHJZ010000001.1"/>
</dbReference>
<keyword evidence="10" id="KW-1185">Reference proteome</keyword>
<dbReference type="InterPro" id="IPR029061">
    <property type="entry name" value="THDP-binding"/>
</dbReference>
<keyword evidence="5" id="KW-0560">Oxidoreductase</keyword>
<dbReference type="Pfam" id="PF00676">
    <property type="entry name" value="E1_dh"/>
    <property type="match status" value="1"/>
</dbReference>
<organism evidence="9 10">
    <name type="scientific">Novosphingobium anseongense</name>
    <dbReference type="NCBI Taxonomy" id="3133436"/>
    <lineage>
        <taxon>Bacteria</taxon>
        <taxon>Pseudomonadati</taxon>
        <taxon>Pseudomonadota</taxon>
        <taxon>Alphaproteobacteria</taxon>
        <taxon>Sphingomonadales</taxon>
        <taxon>Sphingomonadaceae</taxon>
        <taxon>Novosphingobium</taxon>
    </lineage>
</organism>
<comment type="cofactor">
    <cofactor evidence="1">
        <name>thiamine diphosphate</name>
        <dbReference type="ChEBI" id="CHEBI:58937"/>
    </cofactor>
</comment>
<dbReference type="InterPro" id="IPR009014">
    <property type="entry name" value="Transketo_C/PFOR_II"/>
</dbReference>
<evidence type="ECO:0000256" key="3">
    <source>
        <dbReference type="ARBA" id="ARBA00011301"/>
    </source>
</evidence>
<evidence type="ECO:0000256" key="2">
    <source>
        <dbReference type="ARBA" id="ARBA00003906"/>
    </source>
</evidence>
<keyword evidence="6" id="KW-0786">Thiamine pyrophosphate</keyword>